<dbReference type="AlphaFoldDB" id="A0A9D7XGH9"/>
<sequence length="95" mass="11209">MITRIVKMKFKAEHVNDFIALFHSSAPVIRTFDGCLHVELISDIHHPQTMCTLSKWTSEESLNQYRNSSFFLKTWTETKKLFQEKAEAWSFVEIK</sequence>
<evidence type="ECO:0000313" key="2">
    <source>
        <dbReference type="EMBL" id="MBK9716862.1"/>
    </source>
</evidence>
<dbReference type="SUPFAM" id="SSF54909">
    <property type="entry name" value="Dimeric alpha+beta barrel"/>
    <property type="match status" value="1"/>
</dbReference>
<name>A0A9D7XGH9_9BACT</name>
<keyword evidence="2" id="KW-0503">Monooxygenase</keyword>
<evidence type="ECO:0000313" key="3">
    <source>
        <dbReference type="Proteomes" id="UP000808349"/>
    </source>
</evidence>
<accession>A0A9D7XGH9</accession>
<keyword evidence="2" id="KW-0560">Oxidoreductase</keyword>
<comment type="caution">
    <text evidence="2">The sequence shown here is derived from an EMBL/GenBank/DDBJ whole genome shotgun (WGS) entry which is preliminary data.</text>
</comment>
<dbReference type="PROSITE" id="PS51725">
    <property type="entry name" value="ABM"/>
    <property type="match status" value="1"/>
</dbReference>
<evidence type="ECO:0000259" key="1">
    <source>
        <dbReference type="PROSITE" id="PS51725"/>
    </source>
</evidence>
<reference evidence="2 3" key="1">
    <citation type="submission" date="2020-10" db="EMBL/GenBank/DDBJ databases">
        <title>Connecting structure to function with the recovery of over 1000 high-quality activated sludge metagenome-assembled genomes encoding full-length rRNA genes using long-read sequencing.</title>
        <authorList>
            <person name="Singleton C.M."/>
            <person name="Petriglieri F."/>
            <person name="Kristensen J.M."/>
            <person name="Kirkegaard R.H."/>
            <person name="Michaelsen T.Y."/>
            <person name="Andersen M.H."/>
            <person name="Karst S.M."/>
            <person name="Dueholm M.S."/>
            <person name="Nielsen P.H."/>
            <person name="Albertsen M."/>
        </authorList>
    </citation>
    <scope>NUCLEOTIDE SEQUENCE [LARGE SCALE GENOMIC DNA]</scope>
    <source>
        <strain evidence="2">Ribe_18-Q3-R11-54_BAT3C.373</strain>
    </source>
</reference>
<organism evidence="2 3">
    <name type="scientific">Candidatus Defluviibacterium haderslevense</name>
    <dbReference type="NCBI Taxonomy" id="2981993"/>
    <lineage>
        <taxon>Bacteria</taxon>
        <taxon>Pseudomonadati</taxon>
        <taxon>Bacteroidota</taxon>
        <taxon>Saprospiria</taxon>
        <taxon>Saprospirales</taxon>
        <taxon>Saprospiraceae</taxon>
        <taxon>Candidatus Defluviibacterium</taxon>
    </lineage>
</organism>
<feature type="domain" description="ABM" evidence="1">
    <location>
        <begin position="2"/>
        <end position="91"/>
    </location>
</feature>
<protein>
    <submittedName>
        <fullName evidence="2">Antibiotic biosynthesis monooxygenase</fullName>
    </submittedName>
</protein>
<gene>
    <name evidence="2" type="ORF">IPO85_04985</name>
</gene>
<dbReference type="Pfam" id="PF03992">
    <property type="entry name" value="ABM"/>
    <property type="match status" value="1"/>
</dbReference>
<dbReference type="GO" id="GO:0004497">
    <property type="term" value="F:monooxygenase activity"/>
    <property type="evidence" value="ECO:0007669"/>
    <property type="project" value="UniProtKB-KW"/>
</dbReference>
<dbReference type="EMBL" id="JADKFW010000004">
    <property type="protein sequence ID" value="MBK9716862.1"/>
    <property type="molecule type" value="Genomic_DNA"/>
</dbReference>
<dbReference type="Gene3D" id="3.30.70.100">
    <property type="match status" value="1"/>
</dbReference>
<dbReference type="Proteomes" id="UP000808349">
    <property type="component" value="Unassembled WGS sequence"/>
</dbReference>
<proteinExistence type="predicted"/>
<dbReference type="InterPro" id="IPR007138">
    <property type="entry name" value="ABM_dom"/>
</dbReference>
<dbReference type="InterPro" id="IPR011008">
    <property type="entry name" value="Dimeric_a/b-barrel"/>
</dbReference>